<dbReference type="HOGENOM" id="CLU_025664_3_0_5"/>
<feature type="transmembrane region" description="Helical" evidence="1">
    <location>
        <begin position="75"/>
        <end position="96"/>
    </location>
</feature>
<dbReference type="AlphaFoldDB" id="Q1GUK8"/>
<sequence length="502" mass="54398">MERRRRQCDGAAPPAPPLGHPRLLAAHAAAPAFAIHAARLSRRRRARPDFRRRRPVTLAFSKDAVQRALSGHAAIGLLASALLYLICLTGTVVVFYQEWQRIEQPNAPEMAAIAPDAVQRAVAAVLASEKGKPATTHLYVHMPVGGLPRTTITTDHQAVHIDADGRIAMPEENAWSEFLLHAHYSLNIPGLVGMTIVGIFGVMILALTLSGIVAHPRIFRDAFRLRARDNHGVGLADWHNRLSVWTLPFSLAIALTGAMIGLGVVGAHGLAAAFYNNDVEAAYAPIFGEEHGADARPAPLANVAAPLAWLARNHPEVRPTYVILHDPQTRGQHIQLIAEHPRRLIYGETYQFGADGGYHGKVGLSDGHMGQQLAASTYNLHFGNYGGLPVKLAYIVFGLALTIVVATGTSIWLGKRQRRGLHEPRLRAGWDGVIWGVPLALTLTFLARLLIGNGAPLIAIFWTLTIAIPLLAIAFAARRPKRLLQYLLCGSLALALASWSVV</sequence>
<feature type="transmembrane region" description="Helical" evidence="1">
    <location>
        <begin position="483"/>
        <end position="501"/>
    </location>
</feature>
<dbReference type="Proteomes" id="UP000006578">
    <property type="component" value="Chromosome"/>
</dbReference>
<feature type="transmembrane region" description="Helical" evidence="1">
    <location>
        <begin position="433"/>
        <end position="451"/>
    </location>
</feature>
<protein>
    <submittedName>
        <fullName evidence="2">PepSY-associated TM helix</fullName>
    </submittedName>
</protein>
<feature type="transmembrane region" description="Helical" evidence="1">
    <location>
        <begin position="392"/>
        <end position="413"/>
    </location>
</feature>
<name>Q1GUK8_SPHAL</name>
<reference evidence="2 3" key="1">
    <citation type="journal article" date="2009" name="Proc. Natl. Acad. Sci. U.S.A.">
        <title>The genomic basis of trophic strategy in marine bacteria.</title>
        <authorList>
            <person name="Lauro F.M."/>
            <person name="McDougald D."/>
            <person name="Thomas T."/>
            <person name="Williams T.J."/>
            <person name="Egan S."/>
            <person name="Rice S."/>
            <person name="DeMaere M.Z."/>
            <person name="Ting L."/>
            <person name="Ertan H."/>
            <person name="Johnson J."/>
            <person name="Ferriera S."/>
            <person name="Lapidus A."/>
            <person name="Anderson I."/>
            <person name="Kyrpides N."/>
            <person name="Munk A.C."/>
            <person name="Detter C."/>
            <person name="Han C.S."/>
            <person name="Brown M.V."/>
            <person name="Robb F.T."/>
            <person name="Kjelleberg S."/>
            <person name="Cavicchioli R."/>
        </authorList>
    </citation>
    <scope>NUCLEOTIDE SEQUENCE [LARGE SCALE GENOMIC DNA]</scope>
    <source>
        <strain evidence="3">DSM 13593 / LMG 18877 / RB2256</strain>
    </source>
</reference>
<proteinExistence type="predicted"/>
<dbReference type="STRING" id="317655.Sala_0946"/>
<gene>
    <name evidence="2" type="ordered locus">Sala_0946</name>
</gene>
<evidence type="ECO:0000256" key="1">
    <source>
        <dbReference type="SAM" id="Phobius"/>
    </source>
</evidence>
<evidence type="ECO:0000313" key="2">
    <source>
        <dbReference type="EMBL" id="ABF52664.1"/>
    </source>
</evidence>
<keyword evidence="1" id="KW-0812">Transmembrane</keyword>
<dbReference type="KEGG" id="sal:Sala_0946"/>
<dbReference type="EMBL" id="CP000356">
    <property type="protein sequence ID" value="ABF52664.1"/>
    <property type="molecule type" value="Genomic_DNA"/>
</dbReference>
<dbReference type="eggNOG" id="COG3182">
    <property type="taxonomic scope" value="Bacteria"/>
</dbReference>
<feature type="transmembrane region" description="Helical" evidence="1">
    <location>
        <begin position="188"/>
        <end position="214"/>
    </location>
</feature>
<organism evidence="2 3">
    <name type="scientific">Sphingopyxis alaskensis (strain DSM 13593 / LMG 18877 / RB2256)</name>
    <name type="common">Sphingomonas alaskensis</name>
    <dbReference type="NCBI Taxonomy" id="317655"/>
    <lineage>
        <taxon>Bacteria</taxon>
        <taxon>Pseudomonadati</taxon>
        <taxon>Pseudomonadota</taxon>
        <taxon>Alphaproteobacteria</taxon>
        <taxon>Sphingomonadales</taxon>
        <taxon>Sphingomonadaceae</taxon>
        <taxon>Sphingopyxis</taxon>
    </lineage>
</organism>
<dbReference type="PANTHER" id="PTHR34219">
    <property type="entry name" value="IRON-REGULATED INNER MEMBRANE PROTEIN-RELATED"/>
    <property type="match status" value="1"/>
</dbReference>
<dbReference type="PANTHER" id="PTHR34219:SF3">
    <property type="entry name" value="BLL7967 PROTEIN"/>
    <property type="match status" value="1"/>
</dbReference>
<keyword evidence="1" id="KW-1133">Transmembrane helix</keyword>
<dbReference type="InterPro" id="IPR005625">
    <property type="entry name" value="PepSY-ass_TM"/>
</dbReference>
<feature type="transmembrane region" description="Helical" evidence="1">
    <location>
        <begin position="457"/>
        <end position="476"/>
    </location>
</feature>
<keyword evidence="1" id="KW-0472">Membrane</keyword>
<accession>Q1GUK8</accession>
<evidence type="ECO:0000313" key="3">
    <source>
        <dbReference type="Proteomes" id="UP000006578"/>
    </source>
</evidence>
<keyword evidence="3" id="KW-1185">Reference proteome</keyword>
<dbReference type="Pfam" id="PF03929">
    <property type="entry name" value="PepSY_TM"/>
    <property type="match status" value="1"/>
</dbReference>
<feature type="transmembrane region" description="Helical" evidence="1">
    <location>
        <begin position="249"/>
        <end position="275"/>
    </location>
</feature>